<accession>A0ABR3VTG9</accession>
<proteinExistence type="predicted"/>
<dbReference type="EMBL" id="JAZHXJ010001365">
    <property type="protein sequence ID" value="KAL1844934.1"/>
    <property type="molecule type" value="Genomic_DNA"/>
</dbReference>
<comment type="caution">
    <text evidence="1">The sequence shown here is derived from an EMBL/GenBank/DDBJ whole genome shotgun (WGS) entry which is preliminary data.</text>
</comment>
<dbReference type="Proteomes" id="UP001586593">
    <property type="component" value="Unassembled WGS sequence"/>
</dbReference>
<name>A0ABR3VTG9_9PEZI</name>
<sequence length="143" mass="16039">MSFLRRVELILVSIERNNKILCCIITRFSHHVQDEGAAATSDADSALGEDVASSTASLASSILQYRKIRGRTYHSEIGNAQYWGANDDRHSESLDMLHHLFLLSFDDKLYLAPVTNPKVGRQHPRRVAIHSPVALKLTRMNSP</sequence>
<reference evidence="1 2" key="1">
    <citation type="journal article" date="2024" name="Commun. Biol.">
        <title>Comparative genomic analysis of thermophilic fungi reveals convergent evolutionary adaptations and gene losses.</title>
        <authorList>
            <person name="Steindorff A.S."/>
            <person name="Aguilar-Pontes M.V."/>
            <person name="Robinson A.J."/>
            <person name="Andreopoulos B."/>
            <person name="LaButti K."/>
            <person name="Kuo A."/>
            <person name="Mondo S."/>
            <person name="Riley R."/>
            <person name="Otillar R."/>
            <person name="Haridas S."/>
            <person name="Lipzen A."/>
            <person name="Grimwood J."/>
            <person name="Schmutz J."/>
            <person name="Clum A."/>
            <person name="Reid I.D."/>
            <person name="Moisan M.C."/>
            <person name="Butler G."/>
            <person name="Nguyen T.T.M."/>
            <person name="Dewar K."/>
            <person name="Conant G."/>
            <person name="Drula E."/>
            <person name="Henrissat B."/>
            <person name="Hansel C."/>
            <person name="Singer S."/>
            <person name="Hutchinson M.I."/>
            <person name="de Vries R.P."/>
            <person name="Natvig D.O."/>
            <person name="Powell A.J."/>
            <person name="Tsang A."/>
            <person name="Grigoriev I.V."/>
        </authorList>
    </citation>
    <scope>NUCLEOTIDE SEQUENCE [LARGE SCALE GENOMIC DNA]</scope>
    <source>
        <strain evidence="1 2">ATCC 24622</strain>
    </source>
</reference>
<gene>
    <name evidence="1" type="ORF">VTK73DRAFT_1483</name>
</gene>
<evidence type="ECO:0000313" key="2">
    <source>
        <dbReference type="Proteomes" id="UP001586593"/>
    </source>
</evidence>
<organism evidence="1 2">
    <name type="scientific">Phialemonium thermophilum</name>
    <dbReference type="NCBI Taxonomy" id="223376"/>
    <lineage>
        <taxon>Eukaryota</taxon>
        <taxon>Fungi</taxon>
        <taxon>Dikarya</taxon>
        <taxon>Ascomycota</taxon>
        <taxon>Pezizomycotina</taxon>
        <taxon>Sordariomycetes</taxon>
        <taxon>Sordariomycetidae</taxon>
        <taxon>Cephalothecales</taxon>
        <taxon>Cephalothecaceae</taxon>
        <taxon>Phialemonium</taxon>
    </lineage>
</organism>
<keyword evidence="2" id="KW-1185">Reference proteome</keyword>
<protein>
    <submittedName>
        <fullName evidence="1">Uncharacterized protein</fullName>
    </submittedName>
</protein>
<evidence type="ECO:0000313" key="1">
    <source>
        <dbReference type="EMBL" id="KAL1844934.1"/>
    </source>
</evidence>